<proteinExistence type="predicted"/>
<dbReference type="EMBL" id="BPLR01003022">
    <property type="protein sequence ID" value="GIX80357.1"/>
    <property type="molecule type" value="Genomic_DNA"/>
</dbReference>
<evidence type="ECO:0000313" key="1">
    <source>
        <dbReference type="EMBL" id="GIX80357.1"/>
    </source>
</evidence>
<dbReference type="Proteomes" id="UP001054945">
    <property type="component" value="Unassembled WGS sequence"/>
</dbReference>
<name>A0AAV4N6P9_CAEEX</name>
<protein>
    <submittedName>
        <fullName evidence="1">Uncharacterized protein</fullName>
    </submittedName>
</protein>
<gene>
    <name evidence="1" type="ORF">CEXT_783511</name>
</gene>
<organism evidence="1 2">
    <name type="scientific">Caerostris extrusa</name>
    <name type="common">Bark spider</name>
    <name type="synonym">Caerostris bankana</name>
    <dbReference type="NCBI Taxonomy" id="172846"/>
    <lineage>
        <taxon>Eukaryota</taxon>
        <taxon>Metazoa</taxon>
        <taxon>Ecdysozoa</taxon>
        <taxon>Arthropoda</taxon>
        <taxon>Chelicerata</taxon>
        <taxon>Arachnida</taxon>
        <taxon>Araneae</taxon>
        <taxon>Araneomorphae</taxon>
        <taxon>Entelegynae</taxon>
        <taxon>Araneoidea</taxon>
        <taxon>Araneidae</taxon>
        <taxon>Caerostris</taxon>
    </lineage>
</organism>
<dbReference type="AlphaFoldDB" id="A0AAV4N6P9"/>
<sequence>MSSDELADSNYSLRHLSLPGMKPSVPHLTTYRAILEGDAFRIKYVGDQTEKENFDRLKTAQNDTLVLCSTFWKTCLLSMMV</sequence>
<evidence type="ECO:0000313" key="2">
    <source>
        <dbReference type="Proteomes" id="UP001054945"/>
    </source>
</evidence>
<keyword evidence="2" id="KW-1185">Reference proteome</keyword>
<accession>A0AAV4N6P9</accession>
<reference evidence="1 2" key="1">
    <citation type="submission" date="2021-06" db="EMBL/GenBank/DDBJ databases">
        <title>Caerostris extrusa draft genome.</title>
        <authorList>
            <person name="Kono N."/>
            <person name="Arakawa K."/>
        </authorList>
    </citation>
    <scope>NUCLEOTIDE SEQUENCE [LARGE SCALE GENOMIC DNA]</scope>
</reference>
<comment type="caution">
    <text evidence="1">The sequence shown here is derived from an EMBL/GenBank/DDBJ whole genome shotgun (WGS) entry which is preliminary data.</text>
</comment>